<dbReference type="GO" id="GO:0003697">
    <property type="term" value="F:single-stranded DNA binding"/>
    <property type="evidence" value="ECO:0007669"/>
    <property type="project" value="InterPro"/>
</dbReference>
<dbReference type="PANTHER" id="PTHR13604:SF0">
    <property type="entry name" value="ABASIC SITE PROCESSING PROTEIN HMCES"/>
    <property type="match status" value="1"/>
</dbReference>
<keyword evidence="4 8" id="KW-0378">Hydrolase</keyword>
<keyword evidence="3" id="KW-0227">DNA damage</keyword>
<dbReference type="AlphaFoldDB" id="A0A1M5B1B1"/>
<dbReference type="EMBL" id="FQUE01000005">
    <property type="protein sequence ID" value="SHF36294.1"/>
    <property type="molecule type" value="Genomic_DNA"/>
</dbReference>
<keyword evidence="6" id="KW-0238">DNA-binding</keyword>
<dbReference type="InterPro" id="IPR003738">
    <property type="entry name" value="SRAP"/>
</dbReference>
<dbReference type="GO" id="GO:0008233">
    <property type="term" value="F:peptidase activity"/>
    <property type="evidence" value="ECO:0007669"/>
    <property type="project" value="UniProtKB-KW"/>
</dbReference>
<evidence type="ECO:0000313" key="10">
    <source>
        <dbReference type="Proteomes" id="UP000183987"/>
    </source>
</evidence>
<reference evidence="10" key="1">
    <citation type="submission" date="2016-11" db="EMBL/GenBank/DDBJ databases">
        <authorList>
            <person name="Varghese N."/>
            <person name="Submissions S."/>
        </authorList>
    </citation>
    <scope>NUCLEOTIDE SEQUENCE [LARGE SCALE GENOMIC DNA]</scope>
    <source>
        <strain evidence="10">DSM 29326</strain>
    </source>
</reference>
<evidence type="ECO:0000256" key="7">
    <source>
        <dbReference type="ARBA" id="ARBA00023239"/>
    </source>
</evidence>
<dbReference type="SUPFAM" id="SSF143081">
    <property type="entry name" value="BB1717-like"/>
    <property type="match status" value="1"/>
</dbReference>
<dbReference type="Gene3D" id="3.90.1680.10">
    <property type="entry name" value="SOS response associated peptidase-like"/>
    <property type="match status" value="1"/>
</dbReference>
<evidence type="ECO:0000313" key="9">
    <source>
        <dbReference type="EMBL" id="SHF36294.1"/>
    </source>
</evidence>
<organism evidence="9 10">
    <name type="scientific">Loktanella atrilutea</name>
    <dbReference type="NCBI Taxonomy" id="366533"/>
    <lineage>
        <taxon>Bacteria</taxon>
        <taxon>Pseudomonadati</taxon>
        <taxon>Pseudomonadota</taxon>
        <taxon>Alphaproteobacteria</taxon>
        <taxon>Rhodobacterales</taxon>
        <taxon>Roseobacteraceae</taxon>
        <taxon>Loktanella</taxon>
    </lineage>
</organism>
<keyword evidence="2 8" id="KW-0645">Protease</keyword>
<gene>
    <name evidence="9" type="ORF">SAMN05444339_105191</name>
</gene>
<evidence type="ECO:0000256" key="2">
    <source>
        <dbReference type="ARBA" id="ARBA00022670"/>
    </source>
</evidence>
<evidence type="ECO:0000256" key="1">
    <source>
        <dbReference type="ARBA" id="ARBA00008136"/>
    </source>
</evidence>
<comment type="similarity">
    <text evidence="1 8">Belongs to the SOS response-associated peptidase family.</text>
</comment>
<keyword evidence="5" id="KW-0190">Covalent protein-DNA linkage</keyword>
<dbReference type="InterPro" id="IPR036590">
    <property type="entry name" value="SRAP-like"/>
</dbReference>
<protein>
    <recommendedName>
        <fullName evidence="8">Abasic site processing protein</fullName>
        <ecNumber evidence="8">3.4.-.-</ecNumber>
    </recommendedName>
</protein>
<accession>A0A1M5B1B1</accession>
<evidence type="ECO:0000256" key="3">
    <source>
        <dbReference type="ARBA" id="ARBA00022763"/>
    </source>
</evidence>
<evidence type="ECO:0000256" key="4">
    <source>
        <dbReference type="ARBA" id="ARBA00022801"/>
    </source>
</evidence>
<dbReference type="GO" id="GO:0106300">
    <property type="term" value="P:protein-DNA covalent cross-linking repair"/>
    <property type="evidence" value="ECO:0007669"/>
    <property type="project" value="InterPro"/>
</dbReference>
<dbReference type="Proteomes" id="UP000183987">
    <property type="component" value="Unassembled WGS sequence"/>
</dbReference>
<dbReference type="EC" id="3.4.-.-" evidence="8"/>
<dbReference type="Pfam" id="PF02586">
    <property type="entry name" value="SRAP"/>
    <property type="match status" value="1"/>
</dbReference>
<dbReference type="GO" id="GO:0006508">
    <property type="term" value="P:proteolysis"/>
    <property type="evidence" value="ECO:0007669"/>
    <property type="project" value="UniProtKB-KW"/>
</dbReference>
<sequence>MAITLPHDAMAQVFAAAPANDLPKTPDYNVCPTQTVHVVTAGDGQRRLRPMRWGFVPHWYDKLSGGPLLINARSETIAEKPAFRAAVRERRCLIVASGFYEWHRVKGEVPQPWYVTHSDGAPMAMAGIWQDWSKGDAPLATCAVVTCGANAAMAPIHDRLPVILPPDDWPLWLGEAGHGAAPLMKAVADDVLTFTKVSTVVNSNRAQGPDLLTAIQ</sequence>
<evidence type="ECO:0000256" key="8">
    <source>
        <dbReference type="RuleBase" id="RU364100"/>
    </source>
</evidence>
<evidence type="ECO:0000256" key="6">
    <source>
        <dbReference type="ARBA" id="ARBA00023125"/>
    </source>
</evidence>
<keyword evidence="7" id="KW-0456">Lyase</keyword>
<evidence type="ECO:0000256" key="5">
    <source>
        <dbReference type="ARBA" id="ARBA00023124"/>
    </source>
</evidence>
<dbReference type="PANTHER" id="PTHR13604">
    <property type="entry name" value="DC12-RELATED"/>
    <property type="match status" value="1"/>
</dbReference>
<proteinExistence type="inferred from homology"/>
<dbReference type="GO" id="GO:0016829">
    <property type="term" value="F:lyase activity"/>
    <property type="evidence" value="ECO:0007669"/>
    <property type="project" value="UniProtKB-KW"/>
</dbReference>
<keyword evidence="10" id="KW-1185">Reference proteome</keyword>
<name>A0A1M5B1B1_LOKAT</name>